<dbReference type="Proteomes" id="UP000530403">
    <property type="component" value="Unassembled WGS sequence"/>
</dbReference>
<feature type="compositionally biased region" description="Polar residues" evidence="1">
    <location>
        <begin position="9"/>
        <end position="24"/>
    </location>
</feature>
<gene>
    <name evidence="3" type="ORF">HEB29_005431</name>
    <name evidence="2" type="ORF">Sfulv_57600</name>
</gene>
<evidence type="ECO:0000313" key="3">
    <source>
        <dbReference type="EMBL" id="NYE44420.1"/>
    </source>
</evidence>
<feature type="region of interest" description="Disordered" evidence="1">
    <location>
        <begin position="1"/>
        <end position="114"/>
    </location>
</feature>
<dbReference type="EMBL" id="BLWC01000001">
    <property type="protein sequence ID" value="GFN00950.1"/>
    <property type="molecule type" value="Genomic_DNA"/>
</dbReference>
<evidence type="ECO:0000256" key="1">
    <source>
        <dbReference type="SAM" id="MobiDB-lite"/>
    </source>
</evidence>
<reference evidence="2 4" key="1">
    <citation type="submission" date="2020-05" db="EMBL/GenBank/DDBJ databases">
        <title>Whole genome shotgun sequence of Streptomyces fulvorobeus NBRC 15897.</title>
        <authorList>
            <person name="Komaki H."/>
            <person name="Tamura T."/>
        </authorList>
    </citation>
    <scope>NUCLEOTIDE SEQUENCE [LARGE SCALE GENOMIC DNA]</scope>
    <source>
        <strain evidence="2 4">NBRC 15897</strain>
    </source>
</reference>
<organism evidence="2 4">
    <name type="scientific">Streptomyces fulvorobeus</name>
    <dbReference type="NCBI Taxonomy" id="284028"/>
    <lineage>
        <taxon>Bacteria</taxon>
        <taxon>Bacillati</taxon>
        <taxon>Actinomycetota</taxon>
        <taxon>Actinomycetes</taxon>
        <taxon>Kitasatosporales</taxon>
        <taxon>Streptomycetaceae</taxon>
        <taxon>Streptomyces</taxon>
    </lineage>
</organism>
<keyword evidence="4" id="KW-1185">Reference proteome</keyword>
<name>A0A7J0CEM8_9ACTN</name>
<evidence type="ECO:0000313" key="2">
    <source>
        <dbReference type="EMBL" id="GFN00950.1"/>
    </source>
</evidence>
<dbReference type="Proteomes" id="UP000498980">
    <property type="component" value="Unassembled WGS sequence"/>
</dbReference>
<feature type="compositionally biased region" description="Basic and acidic residues" evidence="1">
    <location>
        <begin position="72"/>
        <end position="106"/>
    </location>
</feature>
<proteinExistence type="predicted"/>
<accession>A0A7J0CEM8</accession>
<reference evidence="3 5" key="2">
    <citation type="submission" date="2020-07" db="EMBL/GenBank/DDBJ databases">
        <title>Sequencing the genomes of 1000 actinobacteria strains.</title>
        <authorList>
            <person name="Klenk H.-P."/>
        </authorList>
    </citation>
    <scope>NUCLEOTIDE SEQUENCE [LARGE SCALE GENOMIC DNA]</scope>
    <source>
        <strain evidence="3 5">DSM 41455</strain>
    </source>
</reference>
<evidence type="ECO:0000313" key="5">
    <source>
        <dbReference type="Proteomes" id="UP000530403"/>
    </source>
</evidence>
<evidence type="ECO:0000313" key="4">
    <source>
        <dbReference type="Proteomes" id="UP000498980"/>
    </source>
</evidence>
<dbReference type="AlphaFoldDB" id="A0A7J0CEM8"/>
<protein>
    <submittedName>
        <fullName evidence="2">Uncharacterized protein</fullName>
    </submittedName>
</protein>
<dbReference type="EMBL" id="JACCCF010000001">
    <property type="protein sequence ID" value="NYE44420.1"/>
    <property type="molecule type" value="Genomic_DNA"/>
</dbReference>
<sequence>MSRGASGTRGATPNAVQDTDGSNDMTDRRPSGIAYTGAEGSPPPVPADMPDQQVQEGEDALDVILPPGAEPDEARPDAESDADKPDPDEAGSGRDDARNASVHPEDPTPDESTG</sequence>
<comment type="caution">
    <text evidence="2">The sequence shown here is derived from an EMBL/GenBank/DDBJ whole genome shotgun (WGS) entry which is preliminary data.</text>
</comment>